<comment type="caution">
    <text evidence="1">The sequence shown here is derived from an EMBL/GenBank/DDBJ whole genome shotgun (WGS) entry which is preliminary data.</text>
</comment>
<name>F7VJG2_9PROT</name>
<proteinExistence type="predicted"/>
<dbReference type="EMBL" id="BABS01000351">
    <property type="protein sequence ID" value="GAA10507.1"/>
    <property type="molecule type" value="Genomic_DNA"/>
</dbReference>
<organism evidence="1 2">
    <name type="scientific">Acetobacter tropicalis NBRC 101654</name>
    <dbReference type="NCBI Taxonomy" id="749388"/>
    <lineage>
        <taxon>Bacteria</taxon>
        <taxon>Pseudomonadati</taxon>
        <taxon>Pseudomonadota</taxon>
        <taxon>Alphaproteobacteria</taxon>
        <taxon>Acetobacterales</taxon>
        <taxon>Acetobacteraceae</taxon>
        <taxon>Acetobacter</taxon>
    </lineage>
</organism>
<reference evidence="1 2" key="1">
    <citation type="journal article" date="2011" name="Biochem. Biophys. Res. Commun.">
        <title>Increased number of Arginine-based salt bridges contributes to the thermotolerance of thermotolerant acetic acid bacteria, Acetobacter tropicalis SKU1100.</title>
        <authorList>
            <person name="Matsutani M."/>
            <person name="Hirakawa H."/>
            <person name="Nishikura M."/>
            <person name="Soemphol W."/>
            <person name="Ali I.A.I."/>
            <person name="Yakushi T."/>
            <person name="Matsushita K."/>
        </authorList>
    </citation>
    <scope>NUCLEOTIDE SEQUENCE [LARGE SCALE GENOMIC DNA]</scope>
    <source>
        <strain evidence="1 2">NBRC 101654</strain>
    </source>
</reference>
<dbReference type="AlphaFoldDB" id="F7VJG2"/>
<sequence length="40" mass="4611">MLPKPQPYDHAALFIHSPYRPPLDHAVAQYAFAFKWSDAL</sequence>
<accession>F7VJG2</accession>
<evidence type="ECO:0000313" key="1">
    <source>
        <dbReference type="EMBL" id="GAA10507.1"/>
    </source>
</evidence>
<dbReference type="Proteomes" id="UP000004319">
    <property type="component" value="Unassembled WGS sequence"/>
</dbReference>
<gene>
    <name evidence="1" type="ORF">ATPR_3511</name>
</gene>
<evidence type="ECO:0000313" key="2">
    <source>
        <dbReference type="Proteomes" id="UP000004319"/>
    </source>
</evidence>
<protein>
    <submittedName>
        <fullName evidence="1">Uncharacterized protein</fullName>
    </submittedName>
</protein>